<evidence type="ECO:0000256" key="1">
    <source>
        <dbReference type="SAM" id="Phobius"/>
    </source>
</evidence>
<dbReference type="Gene3D" id="3.10.280.10">
    <property type="entry name" value="Mitochondrial glycoprotein"/>
    <property type="match status" value="1"/>
</dbReference>
<dbReference type="PANTHER" id="PTHR10826">
    <property type="entry name" value="COMPLEMENT COMPONENT 1"/>
    <property type="match status" value="1"/>
</dbReference>
<keyword evidence="1" id="KW-0472">Membrane</keyword>
<keyword evidence="1" id="KW-0812">Transmembrane</keyword>
<proteinExistence type="predicted"/>
<dbReference type="InterPro" id="IPR029164">
    <property type="entry name" value="PIG-Y"/>
</dbReference>
<gene>
    <name evidence="2" type="ORF">POM88_041740</name>
</gene>
<keyword evidence="3" id="KW-1185">Reference proteome</keyword>
<evidence type="ECO:0000313" key="3">
    <source>
        <dbReference type="Proteomes" id="UP001237642"/>
    </source>
</evidence>
<name>A0AAD8HGY7_9APIA</name>
<evidence type="ECO:0000313" key="2">
    <source>
        <dbReference type="EMBL" id="KAK1366179.1"/>
    </source>
</evidence>
<reference evidence="2" key="2">
    <citation type="submission" date="2023-05" db="EMBL/GenBank/DDBJ databases">
        <authorList>
            <person name="Schelkunov M.I."/>
        </authorList>
    </citation>
    <scope>NUCLEOTIDE SEQUENCE</scope>
    <source>
        <strain evidence="2">Hsosn_3</strain>
        <tissue evidence="2">Leaf</tissue>
    </source>
</reference>
<dbReference type="GO" id="GO:0005759">
    <property type="term" value="C:mitochondrial matrix"/>
    <property type="evidence" value="ECO:0007669"/>
    <property type="project" value="InterPro"/>
</dbReference>
<feature type="transmembrane region" description="Helical" evidence="1">
    <location>
        <begin position="264"/>
        <end position="291"/>
    </location>
</feature>
<dbReference type="SUPFAM" id="SSF54529">
    <property type="entry name" value="Mitochondrial glycoprotein MAM33-like"/>
    <property type="match status" value="1"/>
</dbReference>
<organism evidence="2 3">
    <name type="scientific">Heracleum sosnowskyi</name>
    <dbReference type="NCBI Taxonomy" id="360622"/>
    <lineage>
        <taxon>Eukaryota</taxon>
        <taxon>Viridiplantae</taxon>
        <taxon>Streptophyta</taxon>
        <taxon>Embryophyta</taxon>
        <taxon>Tracheophyta</taxon>
        <taxon>Spermatophyta</taxon>
        <taxon>Magnoliopsida</taxon>
        <taxon>eudicotyledons</taxon>
        <taxon>Gunneridae</taxon>
        <taxon>Pentapetalae</taxon>
        <taxon>asterids</taxon>
        <taxon>campanulids</taxon>
        <taxon>Apiales</taxon>
        <taxon>Apiaceae</taxon>
        <taxon>Apioideae</taxon>
        <taxon>apioid superclade</taxon>
        <taxon>Tordylieae</taxon>
        <taxon>Tordyliinae</taxon>
        <taxon>Heracleum</taxon>
    </lineage>
</organism>
<accession>A0AAD8HGY7</accession>
<comment type="caution">
    <text evidence="2">The sequence shown here is derived from an EMBL/GenBank/DDBJ whole genome shotgun (WGS) entry which is preliminary data.</text>
</comment>
<dbReference type="Proteomes" id="UP001237642">
    <property type="component" value="Unassembled WGS sequence"/>
</dbReference>
<feature type="transmembrane region" description="Helical" evidence="1">
    <location>
        <begin position="311"/>
        <end position="331"/>
    </location>
</feature>
<reference evidence="2" key="1">
    <citation type="submission" date="2023-02" db="EMBL/GenBank/DDBJ databases">
        <title>Genome of toxic invasive species Heracleum sosnowskyi carries increased number of genes despite the absence of recent whole-genome duplications.</title>
        <authorList>
            <person name="Schelkunov M."/>
            <person name="Shtratnikova V."/>
            <person name="Makarenko M."/>
            <person name="Klepikova A."/>
            <person name="Omelchenko D."/>
            <person name="Novikova G."/>
            <person name="Obukhova E."/>
            <person name="Bogdanov V."/>
            <person name="Penin A."/>
            <person name="Logacheva M."/>
        </authorList>
    </citation>
    <scope>NUCLEOTIDE SEQUENCE</scope>
    <source>
        <strain evidence="2">Hsosn_3</strain>
        <tissue evidence="2">Leaf</tissue>
    </source>
</reference>
<dbReference type="InterPro" id="IPR003428">
    <property type="entry name" value="MAM33"/>
</dbReference>
<dbReference type="Pfam" id="PF02330">
    <property type="entry name" value="MAM33"/>
    <property type="match status" value="1"/>
</dbReference>
<dbReference type="FunFam" id="3.10.280.10:FF:000006">
    <property type="entry name" value="Mitochondrial glycoprotein, expressed"/>
    <property type="match status" value="1"/>
</dbReference>
<dbReference type="PANTHER" id="PTHR10826:SF1">
    <property type="entry name" value="COMPLEMENT COMPONENT 1 Q SUBCOMPONENT-BINDING PROTEIN, MITOCHONDRIAL"/>
    <property type="match status" value="1"/>
</dbReference>
<sequence>MPRVTTAIMKLSRKCNSHLLKVLQSESAHELSSNRFKNEKAEPLEDFVVDWDSPPSEDVVLRKKCDSGEELAVTALLGEETIEDDDRLPREALMKVCIKKPGLSSILQFDCGVFSKGEDGIEFDIRHAYYLPSASSLGSSLYRGPLFSTLDPQLQDELKQYLVTKGIGKSLTNFLLVHLHKKEQNQYENWLEKVKGYVAQGQGNCHGQLMITFTLPMFSEDGFDERFQAFTVIASLISSFQHKRAFRLIIQQFMGAGDVERRLLITYVLNAWVLIVLGIVMLLGILCSLTLSNFLPASGNHVSEAIQSDRYYFLLVPLTLPVFIVAIYFHWLSMKLFKHA</sequence>
<dbReference type="InterPro" id="IPR036561">
    <property type="entry name" value="MAM33_sf"/>
</dbReference>
<dbReference type="EMBL" id="JAUIZM010000009">
    <property type="protein sequence ID" value="KAK1366179.1"/>
    <property type="molecule type" value="Genomic_DNA"/>
</dbReference>
<dbReference type="AlphaFoldDB" id="A0AAD8HGY7"/>
<keyword evidence="1" id="KW-1133">Transmembrane helix</keyword>
<dbReference type="Pfam" id="PF15159">
    <property type="entry name" value="PIG-Y"/>
    <property type="match status" value="1"/>
</dbReference>
<protein>
    <submittedName>
        <fullName evidence="2">Uncharacterized protein</fullName>
    </submittedName>
</protein>